<keyword evidence="7" id="KW-1185">Reference proteome</keyword>
<dbReference type="PROSITE" id="PS51892">
    <property type="entry name" value="SUBTILASE"/>
    <property type="match status" value="1"/>
</dbReference>
<name>A0AAV9B5X1_ACOGR</name>
<accession>A0AAV9B5X1</accession>
<dbReference type="InterPro" id="IPR045051">
    <property type="entry name" value="SBT"/>
</dbReference>
<evidence type="ECO:0000256" key="3">
    <source>
        <dbReference type="PROSITE-ProRule" id="PRU01240"/>
    </source>
</evidence>
<keyword evidence="2" id="KW-0732">Signal</keyword>
<evidence type="ECO:0000313" key="6">
    <source>
        <dbReference type="EMBL" id="KAK1271741.1"/>
    </source>
</evidence>
<dbReference type="Proteomes" id="UP001179952">
    <property type="component" value="Unassembled WGS sequence"/>
</dbReference>
<dbReference type="Pfam" id="PF00082">
    <property type="entry name" value="Peptidase_S8"/>
    <property type="match status" value="1"/>
</dbReference>
<protein>
    <recommendedName>
        <fullName evidence="5">Peptidase S8/S53 domain-containing protein</fullName>
    </recommendedName>
</protein>
<evidence type="ECO:0000256" key="2">
    <source>
        <dbReference type="ARBA" id="ARBA00022729"/>
    </source>
</evidence>
<comment type="similarity">
    <text evidence="1 3">Belongs to the peptidase S8 family.</text>
</comment>
<reference evidence="6" key="2">
    <citation type="submission" date="2023-06" db="EMBL/GenBank/DDBJ databases">
        <authorList>
            <person name="Ma L."/>
            <person name="Liu K.-W."/>
            <person name="Li Z."/>
            <person name="Hsiao Y.-Y."/>
            <person name="Qi Y."/>
            <person name="Fu T."/>
            <person name="Tang G."/>
            <person name="Zhang D."/>
            <person name="Sun W.-H."/>
            <person name="Liu D.-K."/>
            <person name="Li Y."/>
            <person name="Chen G.-Z."/>
            <person name="Liu X.-D."/>
            <person name="Liao X.-Y."/>
            <person name="Jiang Y.-T."/>
            <person name="Yu X."/>
            <person name="Hao Y."/>
            <person name="Huang J."/>
            <person name="Zhao X.-W."/>
            <person name="Ke S."/>
            <person name="Chen Y.-Y."/>
            <person name="Wu W.-L."/>
            <person name="Hsu J.-L."/>
            <person name="Lin Y.-F."/>
            <person name="Huang M.-D."/>
            <person name="Li C.-Y."/>
            <person name="Huang L."/>
            <person name="Wang Z.-W."/>
            <person name="Zhao X."/>
            <person name="Zhong W.-Y."/>
            <person name="Peng D.-H."/>
            <person name="Ahmad S."/>
            <person name="Lan S."/>
            <person name="Zhang J.-S."/>
            <person name="Tsai W.-C."/>
            <person name="Van De Peer Y."/>
            <person name="Liu Z.-J."/>
        </authorList>
    </citation>
    <scope>NUCLEOTIDE SEQUENCE</scope>
    <source>
        <strain evidence="6">SCP</strain>
        <tissue evidence="6">Leaves</tissue>
    </source>
</reference>
<dbReference type="GO" id="GO:0006508">
    <property type="term" value="P:proteolysis"/>
    <property type="evidence" value="ECO:0007669"/>
    <property type="project" value="InterPro"/>
</dbReference>
<organism evidence="6 7">
    <name type="scientific">Acorus gramineus</name>
    <name type="common">Dwarf sweet flag</name>
    <dbReference type="NCBI Taxonomy" id="55184"/>
    <lineage>
        <taxon>Eukaryota</taxon>
        <taxon>Viridiplantae</taxon>
        <taxon>Streptophyta</taxon>
        <taxon>Embryophyta</taxon>
        <taxon>Tracheophyta</taxon>
        <taxon>Spermatophyta</taxon>
        <taxon>Magnoliopsida</taxon>
        <taxon>Liliopsida</taxon>
        <taxon>Acoraceae</taxon>
        <taxon>Acorus</taxon>
    </lineage>
</organism>
<dbReference type="InterPro" id="IPR036852">
    <property type="entry name" value="Peptidase_S8/S53_dom_sf"/>
</dbReference>
<dbReference type="SUPFAM" id="SSF52743">
    <property type="entry name" value="Subtilisin-like"/>
    <property type="match status" value="1"/>
</dbReference>
<sequence length="148" mass="15787">MGFPQNVSRQTFENDVVVGLLDTGVWPESDSFNDEGMGPPPAKWKGSCQSSNFTCNNKIIGARFYHIGDNSSGDSPRDTEGHGTHTASTAAGRQVSGANFFGLREGTARGGVPSARIAVYKVCWFDDCHDVDILAAFDDAIADGVDLI</sequence>
<comment type="caution">
    <text evidence="3">Lacks conserved residue(s) required for the propagation of feature annotation.</text>
</comment>
<dbReference type="AlphaFoldDB" id="A0AAV9B5X1"/>
<evidence type="ECO:0000259" key="5">
    <source>
        <dbReference type="Pfam" id="PF00082"/>
    </source>
</evidence>
<gene>
    <name evidence="6" type="ORF">QJS04_geneDACA016197</name>
</gene>
<dbReference type="Gene3D" id="3.40.50.200">
    <property type="entry name" value="Peptidase S8/S53 domain"/>
    <property type="match status" value="1"/>
</dbReference>
<dbReference type="InterPro" id="IPR000209">
    <property type="entry name" value="Peptidase_S8/S53_dom"/>
</dbReference>
<comment type="caution">
    <text evidence="6">The sequence shown here is derived from an EMBL/GenBank/DDBJ whole genome shotgun (WGS) entry which is preliminary data.</text>
</comment>
<evidence type="ECO:0000313" key="7">
    <source>
        <dbReference type="Proteomes" id="UP001179952"/>
    </source>
</evidence>
<feature type="region of interest" description="Disordered" evidence="4">
    <location>
        <begin position="70"/>
        <end position="89"/>
    </location>
</feature>
<dbReference type="GO" id="GO:0004252">
    <property type="term" value="F:serine-type endopeptidase activity"/>
    <property type="evidence" value="ECO:0007669"/>
    <property type="project" value="InterPro"/>
</dbReference>
<reference evidence="6" key="1">
    <citation type="journal article" date="2023" name="Nat. Commun.">
        <title>Diploid and tetraploid genomes of Acorus and the evolution of monocots.</title>
        <authorList>
            <person name="Ma L."/>
            <person name="Liu K.W."/>
            <person name="Li Z."/>
            <person name="Hsiao Y.Y."/>
            <person name="Qi Y."/>
            <person name="Fu T."/>
            <person name="Tang G.D."/>
            <person name="Zhang D."/>
            <person name="Sun W.H."/>
            <person name="Liu D.K."/>
            <person name="Li Y."/>
            <person name="Chen G.Z."/>
            <person name="Liu X.D."/>
            <person name="Liao X.Y."/>
            <person name="Jiang Y.T."/>
            <person name="Yu X."/>
            <person name="Hao Y."/>
            <person name="Huang J."/>
            <person name="Zhao X.W."/>
            <person name="Ke S."/>
            <person name="Chen Y.Y."/>
            <person name="Wu W.L."/>
            <person name="Hsu J.L."/>
            <person name="Lin Y.F."/>
            <person name="Huang M.D."/>
            <person name="Li C.Y."/>
            <person name="Huang L."/>
            <person name="Wang Z.W."/>
            <person name="Zhao X."/>
            <person name="Zhong W.Y."/>
            <person name="Peng D.H."/>
            <person name="Ahmad S."/>
            <person name="Lan S."/>
            <person name="Zhang J.S."/>
            <person name="Tsai W.C."/>
            <person name="Van de Peer Y."/>
            <person name="Liu Z.J."/>
        </authorList>
    </citation>
    <scope>NUCLEOTIDE SEQUENCE</scope>
    <source>
        <strain evidence="6">SCP</strain>
    </source>
</reference>
<evidence type="ECO:0000256" key="4">
    <source>
        <dbReference type="SAM" id="MobiDB-lite"/>
    </source>
</evidence>
<dbReference type="EMBL" id="JAUJYN010000005">
    <property type="protein sequence ID" value="KAK1271741.1"/>
    <property type="molecule type" value="Genomic_DNA"/>
</dbReference>
<dbReference type="PANTHER" id="PTHR10795">
    <property type="entry name" value="PROPROTEIN CONVERTASE SUBTILISIN/KEXIN"/>
    <property type="match status" value="1"/>
</dbReference>
<evidence type="ECO:0000256" key="1">
    <source>
        <dbReference type="ARBA" id="ARBA00011073"/>
    </source>
</evidence>
<feature type="domain" description="Peptidase S8/S53" evidence="5">
    <location>
        <begin position="14"/>
        <end position="148"/>
    </location>
</feature>
<proteinExistence type="inferred from homology"/>